<evidence type="ECO:0000313" key="6">
    <source>
        <dbReference type="EMBL" id="VDL85460.1"/>
    </source>
</evidence>
<reference evidence="8" key="1">
    <citation type="submission" date="2017-02" db="UniProtKB">
        <authorList>
            <consortium name="WormBaseParasite"/>
        </authorList>
    </citation>
    <scope>IDENTIFICATION</scope>
</reference>
<keyword evidence="4" id="KW-0539">Nucleus</keyword>
<evidence type="ECO:0000256" key="4">
    <source>
        <dbReference type="ARBA" id="ARBA00023242"/>
    </source>
</evidence>
<evidence type="ECO:0000313" key="7">
    <source>
        <dbReference type="Proteomes" id="UP000271162"/>
    </source>
</evidence>
<dbReference type="STRING" id="27835.A0A0N4YWA0"/>
<evidence type="ECO:0000256" key="2">
    <source>
        <dbReference type="ARBA" id="ARBA00022723"/>
    </source>
</evidence>
<keyword evidence="3 5" id="KW-0175">Coiled coil</keyword>
<feature type="coiled-coil region" evidence="5">
    <location>
        <begin position="93"/>
        <end position="124"/>
    </location>
</feature>
<reference evidence="6 7" key="2">
    <citation type="submission" date="2018-11" db="EMBL/GenBank/DDBJ databases">
        <authorList>
            <consortium name="Pathogen Informatics"/>
        </authorList>
    </citation>
    <scope>NUCLEOTIDE SEQUENCE [LARGE SCALE GENOMIC DNA]</scope>
</reference>
<keyword evidence="7" id="KW-1185">Reference proteome</keyword>
<accession>A0A0N4YWA0</accession>
<keyword evidence="2" id="KW-0479">Metal-binding</keyword>
<evidence type="ECO:0000313" key="8">
    <source>
        <dbReference type="WBParaSite" id="NBR_0002152201-mRNA-1"/>
    </source>
</evidence>
<proteinExistence type="predicted"/>
<dbReference type="EMBL" id="UYSL01026468">
    <property type="protein sequence ID" value="VDL85460.1"/>
    <property type="molecule type" value="Genomic_DNA"/>
</dbReference>
<dbReference type="PANTHER" id="PTHR23337:SF3">
    <property type="entry name" value="MORC FAMILY CW-TYPE ZINC FINGER 2"/>
    <property type="match status" value="1"/>
</dbReference>
<evidence type="ECO:0000256" key="5">
    <source>
        <dbReference type="SAM" id="Coils"/>
    </source>
</evidence>
<name>A0A0N4YWA0_NIPBR</name>
<dbReference type="AlphaFoldDB" id="A0A0N4YWA0"/>
<dbReference type="PANTHER" id="PTHR23337">
    <property type="entry name" value="ZINC FINGER CW-TYPE COILED-COIL DOMAIN PROTEIN 1"/>
    <property type="match status" value="1"/>
</dbReference>
<dbReference type="Proteomes" id="UP000271162">
    <property type="component" value="Unassembled WGS sequence"/>
</dbReference>
<protein>
    <submittedName>
        <fullName evidence="8">Coatomer subunit delta</fullName>
    </submittedName>
</protein>
<organism evidence="8">
    <name type="scientific">Nippostrongylus brasiliensis</name>
    <name type="common">Rat hookworm</name>
    <dbReference type="NCBI Taxonomy" id="27835"/>
    <lineage>
        <taxon>Eukaryota</taxon>
        <taxon>Metazoa</taxon>
        <taxon>Ecdysozoa</taxon>
        <taxon>Nematoda</taxon>
        <taxon>Chromadorea</taxon>
        <taxon>Rhabditida</taxon>
        <taxon>Rhabditina</taxon>
        <taxon>Rhabditomorpha</taxon>
        <taxon>Strongyloidea</taxon>
        <taxon>Heligmosomidae</taxon>
        <taxon>Nippostrongylus</taxon>
    </lineage>
</organism>
<comment type="subcellular location">
    <subcellularLocation>
        <location evidence="1">Nucleus</location>
    </subcellularLocation>
</comment>
<sequence length="173" mass="19709">MTATESGSNESGANFDTSIFHKATISYEYLHTNSTTHEFVYGAIAELVDNSRDAMANNLHIDFIKEMLRMSSSALGEFEAKHRGQNIHANKTLRMEQRLLAKARADMEAKKDQAEKRASLALKAKNNPTPLTFYFGINIHHRNRYGCMLYNNGRLIEMYVKTAVQKEKNDLMM</sequence>
<dbReference type="GO" id="GO:0005634">
    <property type="term" value="C:nucleus"/>
    <property type="evidence" value="ECO:0007669"/>
    <property type="project" value="UniProtKB-SubCell"/>
</dbReference>
<dbReference type="GO" id="GO:0046872">
    <property type="term" value="F:metal ion binding"/>
    <property type="evidence" value="ECO:0007669"/>
    <property type="project" value="UniProtKB-KW"/>
</dbReference>
<gene>
    <name evidence="6" type="ORF">NBR_LOCUS21523</name>
</gene>
<evidence type="ECO:0000256" key="3">
    <source>
        <dbReference type="ARBA" id="ARBA00023054"/>
    </source>
</evidence>
<evidence type="ECO:0000256" key="1">
    <source>
        <dbReference type="ARBA" id="ARBA00004123"/>
    </source>
</evidence>
<dbReference type="WBParaSite" id="NBR_0002152201-mRNA-1">
    <property type="protein sequence ID" value="NBR_0002152201-mRNA-1"/>
    <property type="gene ID" value="NBR_0002152201"/>
</dbReference>